<dbReference type="FunFam" id="1.10.8.60:FF:000021">
    <property type="entry name" value="Replication factor C subunit 1"/>
    <property type="match status" value="1"/>
</dbReference>
<dbReference type="GO" id="GO:0006281">
    <property type="term" value="P:DNA repair"/>
    <property type="evidence" value="ECO:0007669"/>
    <property type="project" value="InterPro"/>
</dbReference>
<evidence type="ECO:0000256" key="2">
    <source>
        <dbReference type="ARBA" id="ARBA00006116"/>
    </source>
</evidence>
<keyword evidence="9" id="KW-0539">Nucleus</keyword>
<dbReference type="Gene3D" id="1.20.272.10">
    <property type="match status" value="1"/>
</dbReference>
<dbReference type="Pfam" id="PF08519">
    <property type="entry name" value="RFC1"/>
    <property type="match status" value="1"/>
</dbReference>
<keyword evidence="13" id="KW-1185">Reference proteome</keyword>
<evidence type="ECO:0000256" key="3">
    <source>
        <dbReference type="ARBA" id="ARBA00020401"/>
    </source>
</evidence>
<dbReference type="SMART" id="SM00382">
    <property type="entry name" value="AAA"/>
    <property type="match status" value="1"/>
</dbReference>
<dbReference type="CDD" id="cd18140">
    <property type="entry name" value="HLD_clamp_RFC"/>
    <property type="match status" value="1"/>
</dbReference>
<evidence type="ECO:0000256" key="8">
    <source>
        <dbReference type="ARBA" id="ARBA00023125"/>
    </source>
</evidence>
<dbReference type="STRING" id="743788.S8E8Z2"/>
<dbReference type="SUPFAM" id="SSF48019">
    <property type="entry name" value="post-AAA+ oligomerization domain-like"/>
    <property type="match status" value="1"/>
</dbReference>
<protein>
    <recommendedName>
        <fullName evidence="3">Replication factor C subunit 1</fullName>
    </recommendedName>
</protein>
<dbReference type="GO" id="GO:0005524">
    <property type="term" value="F:ATP binding"/>
    <property type="evidence" value="ECO:0007669"/>
    <property type="project" value="UniProtKB-KW"/>
</dbReference>
<dbReference type="HOGENOM" id="CLU_003574_1_0_1"/>
<evidence type="ECO:0000256" key="7">
    <source>
        <dbReference type="ARBA" id="ARBA00022840"/>
    </source>
</evidence>
<evidence type="ECO:0000256" key="6">
    <source>
        <dbReference type="ARBA" id="ARBA00022741"/>
    </source>
</evidence>
<comment type="similarity">
    <text evidence="2">Belongs to the activator 1 large subunit family.</text>
</comment>
<dbReference type="GO" id="GO:0006271">
    <property type="term" value="P:DNA strand elongation involved in DNA replication"/>
    <property type="evidence" value="ECO:0007669"/>
    <property type="project" value="UniProtKB-ARBA"/>
</dbReference>
<dbReference type="InterPro" id="IPR008921">
    <property type="entry name" value="DNA_pol3_clamp-load_cplx_C"/>
</dbReference>
<keyword evidence="5" id="KW-0235">DNA replication</keyword>
<dbReference type="GO" id="GO:0016887">
    <property type="term" value="F:ATP hydrolysis activity"/>
    <property type="evidence" value="ECO:0007669"/>
    <property type="project" value="InterPro"/>
</dbReference>
<keyword evidence="7" id="KW-0067">ATP-binding</keyword>
<dbReference type="InterPro" id="IPR036420">
    <property type="entry name" value="BRCT_dom_sf"/>
</dbReference>
<dbReference type="eggNOG" id="KOG1968">
    <property type="taxonomic scope" value="Eukaryota"/>
</dbReference>
<dbReference type="GO" id="GO:0005634">
    <property type="term" value="C:nucleus"/>
    <property type="evidence" value="ECO:0007669"/>
    <property type="project" value="UniProtKB-SubCell"/>
</dbReference>
<dbReference type="AlphaFoldDB" id="S8E8Z2"/>
<dbReference type="PIRSF" id="PIRSF036578">
    <property type="entry name" value="RFC1"/>
    <property type="match status" value="1"/>
</dbReference>
<dbReference type="InterPro" id="IPR003959">
    <property type="entry name" value="ATPase_AAA_core"/>
</dbReference>
<feature type="compositionally biased region" description="Acidic residues" evidence="10">
    <location>
        <begin position="669"/>
        <end position="695"/>
    </location>
</feature>
<dbReference type="Gene3D" id="3.40.50.300">
    <property type="entry name" value="P-loop containing nucleotide triphosphate hydrolases"/>
    <property type="match status" value="1"/>
</dbReference>
<dbReference type="EMBL" id="KE504154">
    <property type="protein sequence ID" value="EPS99783.1"/>
    <property type="molecule type" value="Genomic_DNA"/>
</dbReference>
<dbReference type="InParanoid" id="S8E8Z2"/>
<dbReference type="FunFam" id="3.40.50.300:FF:000395">
    <property type="entry name" value="Replication factor C subunit 1"/>
    <property type="match status" value="1"/>
</dbReference>
<name>S8E8Z2_FOMSC</name>
<dbReference type="GO" id="GO:0003689">
    <property type="term" value="F:DNA clamp loader activity"/>
    <property type="evidence" value="ECO:0007669"/>
    <property type="project" value="InterPro"/>
</dbReference>
<gene>
    <name evidence="12" type="ORF">FOMPIDRAFT_139302</name>
</gene>
<dbReference type="OrthoDB" id="446168at2759"/>
<dbReference type="FunFam" id="3.40.50.10190:FF:000001">
    <property type="entry name" value="Replication factor C subunit 1"/>
    <property type="match status" value="1"/>
</dbReference>
<dbReference type="Pfam" id="PF00004">
    <property type="entry name" value="AAA"/>
    <property type="match status" value="1"/>
</dbReference>
<reference evidence="12 13" key="1">
    <citation type="journal article" date="2012" name="Science">
        <title>The Paleozoic origin of enzymatic lignin decomposition reconstructed from 31 fungal genomes.</title>
        <authorList>
            <person name="Floudas D."/>
            <person name="Binder M."/>
            <person name="Riley R."/>
            <person name="Barry K."/>
            <person name="Blanchette R.A."/>
            <person name="Henrissat B."/>
            <person name="Martinez A.T."/>
            <person name="Otillar R."/>
            <person name="Spatafora J.W."/>
            <person name="Yadav J.S."/>
            <person name="Aerts A."/>
            <person name="Benoit I."/>
            <person name="Boyd A."/>
            <person name="Carlson A."/>
            <person name="Copeland A."/>
            <person name="Coutinho P.M."/>
            <person name="de Vries R.P."/>
            <person name="Ferreira P."/>
            <person name="Findley K."/>
            <person name="Foster B."/>
            <person name="Gaskell J."/>
            <person name="Glotzer D."/>
            <person name="Gorecki P."/>
            <person name="Heitman J."/>
            <person name="Hesse C."/>
            <person name="Hori C."/>
            <person name="Igarashi K."/>
            <person name="Jurgens J.A."/>
            <person name="Kallen N."/>
            <person name="Kersten P."/>
            <person name="Kohler A."/>
            <person name="Kuees U."/>
            <person name="Kumar T.K.A."/>
            <person name="Kuo A."/>
            <person name="LaButti K."/>
            <person name="Larrondo L.F."/>
            <person name="Lindquist E."/>
            <person name="Ling A."/>
            <person name="Lombard V."/>
            <person name="Lucas S."/>
            <person name="Lundell T."/>
            <person name="Martin R."/>
            <person name="McLaughlin D.J."/>
            <person name="Morgenstern I."/>
            <person name="Morin E."/>
            <person name="Murat C."/>
            <person name="Nagy L.G."/>
            <person name="Nolan M."/>
            <person name="Ohm R.A."/>
            <person name="Patyshakuliyeva A."/>
            <person name="Rokas A."/>
            <person name="Ruiz-Duenas F.J."/>
            <person name="Sabat G."/>
            <person name="Salamov A."/>
            <person name="Samejima M."/>
            <person name="Schmutz J."/>
            <person name="Slot J.C."/>
            <person name="St John F."/>
            <person name="Stenlid J."/>
            <person name="Sun H."/>
            <person name="Sun S."/>
            <person name="Syed K."/>
            <person name="Tsang A."/>
            <person name="Wiebenga A."/>
            <person name="Young D."/>
            <person name="Pisabarro A."/>
            <person name="Eastwood D.C."/>
            <person name="Martin F."/>
            <person name="Cullen D."/>
            <person name="Grigoriev I.V."/>
            <person name="Hibbett D.S."/>
        </authorList>
    </citation>
    <scope>NUCLEOTIDE SEQUENCE</scope>
    <source>
        <strain evidence="13">FP-58527</strain>
    </source>
</reference>
<accession>S8E8Z2</accession>
<evidence type="ECO:0000313" key="12">
    <source>
        <dbReference type="EMBL" id="EPS99783.1"/>
    </source>
</evidence>
<dbReference type="PANTHER" id="PTHR23389:SF6">
    <property type="entry name" value="REPLICATION FACTOR C SUBUNIT 1"/>
    <property type="match status" value="1"/>
</dbReference>
<evidence type="ECO:0000313" key="13">
    <source>
        <dbReference type="Proteomes" id="UP000015241"/>
    </source>
</evidence>
<dbReference type="PANTHER" id="PTHR23389">
    <property type="entry name" value="CHROMOSOME TRANSMISSION FIDELITY FACTOR 18"/>
    <property type="match status" value="1"/>
</dbReference>
<dbReference type="SUPFAM" id="SSF52540">
    <property type="entry name" value="P-loop containing nucleoside triphosphate hydrolases"/>
    <property type="match status" value="1"/>
</dbReference>
<keyword evidence="6" id="KW-0547">Nucleotide-binding</keyword>
<dbReference type="InterPro" id="IPR013725">
    <property type="entry name" value="DNA_replication_fac_RFC1_C"/>
</dbReference>
<evidence type="ECO:0000256" key="1">
    <source>
        <dbReference type="ARBA" id="ARBA00004123"/>
    </source>
</evidence>
<dbReference type="InterPro" id="IPR047854">
    <property type="entry name" value="RFC_lid"/>
</dbReference>
<evidence type="ECO:0000256" key="5">
    <source>
        <dbReference type="ARBA" id="ARBA00022705"/>
    </source>
</evidence>
<dbReference type="PROSITE" id="PS50172">
    <property type="entry name" value="BRCT"/>
    <property type="match status" value="1"/>
</dbReference>
<dbReference type="FunCoup" id="S8E8Z2">
    <property type="interactions" value="788"/>
</dbReference>
<dbReference type="SMART" id="SM00292">
    <property type="entry name" value="BRCT"/>
    <property type="match status" value="1"/>
</dbReference>
<evidence type="ECO:0000256" key="9">
    <source>
        <dbReference type="ARBA" id="ARBA00023242"/>
    </source>
</evidence>
<dbReference type="InterPro" id="IPR027417">
    <property type="entry name" value="P-loop_NTPase"/>
</dbReference>
<dbReference type="InterPro" id="IPR003593">
    <property type="entry name" value="AAA+_ATPase"/>
</dbReference>
<dbReference type="Proteomes" id="UP000015241">
    <property type="component" value="Unassembled WGS sequence"/>
</dbReference>
<dbReference type="InterPro" id="IPR001357">
    <property type="entry name" value="BRCT_dom"/>
</dbReference>
<evidence type="ECO:0000256" key="10">
    <source>
        <dbReference type="SAM" id="MobiDB-lite"/>
    </source>
</evidence>
<dbReference type="InterPro" id="IPR012178">
    <property type="entry name" value="RFC1"/>
</dbReference>
<sequence>MKGHSWAAAKAAKAAGPVTPGSKPIPTPAAPDCLAALSFVFTGELSSLSRDEAIELAKRNGARVTGQPSSKTSFVVVGSDAGPSKLAAIKKNNIKTLDEDGFLGLIATRKLAKEKEAIRTVAAEMEKREKKAAKAGAASGSTTKVSAENKLWTDRYAPQTLKEVCGNKGQVEKLQRWLHDWPSSLKSGFKKPGKDGMNVFRAVLITGSPGIGKTTSAHLCAKLEGFTPIELNASDARSKKLVENSTNIANTSLDGWMGGGQTTNAAGVTITDKACLIMDEVDGMSAGDRGGVGALAALIRKTKIPIICIANDRGAPKLKPLASAAYNLTFRKPEVASIRSRILSIAFKEKLKIPANVIDQLIEGAQSDIRQVLNMLSTWKLQNDTMDFDEGKALVKMNEKYAIMTPFNIIQKMLGPYMFSSTSRETLNDKMELYFHDHSFVPLFIQENYLKTHPAGVKHLDGPEKALKQLELMEKAAASISDGDLVDSLIHGPEQHWSLMPLHAVCSTVRPASFLYGMGASYGGPNAMTFPQWLGQNSKQNKLTRQLTEVQARMRLHVSGNKAEIRQSYIPAMFPYIVKPLIAEGASAVDAVMERMDDYFISREDWDTIVELGVDQNKDDLVLKKIPTATKSSFTRKYNSRDHPIPFHKAADLGKVPKALAAAGPLPDLEEALDVDEEVPDAAEDADAADDDEDVSKDTLIKAPKKAATKSSTTGKGKGKAKK</sequence>
<feature type="region of interest" description="Disordered" evidence="10">
    <location>
        <begin position="669"/>
        <end position="723"/>
    </location>
</feature>
<dbReference type="GO" id="GO:0003677">
    <property type="term" value="F:DNA binding"/>
    <property type="evidence" value="ECO:0007669"/>
    <property type="project" value="UniProtKB-KW"/>
</dbReference>
<dbReference type="GO" id="GO:0005663">
    <property type="term" value="C:DNA replication factor C complex"/>
    <property type="evidence" value="ECO:0007669"/>
    <property type="project" value="InterPro"/>
</dbReference>
<organism evidence="12 13">
    <name type="scientific">Fomitopsis schrenkii</name>
    <name type="common">Brown rot fungus</name>
    <dbReference type="NCBI Taxonomy" id="2126942"/>
    <lineage>
        <taxon>Eukaryota</taxon>
        <taxon>Fungi</taxon>
        <taxon>Dikarya</taxon>
        <taxon>Basidiomycota</taxon>
        <taxon>Agaricomycotina</taxon>
        <taxon>Agaricomycetes</taxon>
        <taxon>Polyporales</taxon>
        <taxon>Fomitopsis</taxon>
    </lineage>
</organism>
<keyword evidence="8" id="KW-0238">DNA-binding</keyword>
<evidence type="ECO:0000259" key="11">
    <source>
        <dbReference type="PROSITE" id="PS50172"/>
    </source>
</evidence>
<dbReference type="Pfam" id="PF25361">
    <property type="entry name" value="AAA_lid_RFC1"/>
    <property type="match status" value="1"/>
</dbReference>
<dbReference type="Gene3D" id="3.40.50.10190">
    <property type="entry name" value="BRCT domain"/>
    <property type="match status" value="1"/>
</dbReference>
<comment type="subcellular location">
    <subcellularLocation>
        <location evidence="1">Nucleus</location>
    </subcellularLocation>
</comment>
<dbReference type="FunFam" id="1.20.272.10:FF:000005">
    <property type="entry name" value="Replication factor C subunit 1"/>
    <property type="match status" value="1"/>
</dbReference>
<dbReference type="SUPFAM" id="SSF52113">
    <property type="entry name" value="BRCT domain"/>
    <property type="match status" value="1"/>
</dbReference>
<dbReference type="Gene3D" id="1.10.8.60">
    <property type="match status" value="1"/>
</dbReference>
<evidence type="ECO:0000256" key="4">
    <source>
        <dbReference type="ARBA" id="ARBA00022553"/>
    </source>
</evidence>
<dbReference type="Pfam" id="PF00533">
    <property type="entry name" value="BRCT"/>
    <property type="match status" value="1"/>
</dbReference>
<proteinExistence type="inferred from homology"/>
<dbReference type="CDD" id="cd00009">
    <property type="entry name" value="AAA"/>
    <property type="match status" value="1"/>
</dbReference>
<keyword evidence="4" id="KW-0597">Phosphoprotein</keyword>
<feature type="domain" description="BRCT" evidence="11">
    <location>
        <begin position="29"/>
        <end position="119"/>
    </location>
</feature>